<dbReference type="GO" id="GO:0016491">
    <property type="term" value="F:oxidoreductase activity"/>
    <property type="evidence" value="ECO:0007669"/>
    <property type="project" value="UniProtKB-KW"/>
</dbReference>
<dbReference type="InterPro" id="IPR002347">
    <property type="entry name" value="SDR_fam"/>
</dbReference>
<dbReference type="PRINTS" id="PR00081">
    <property type="entry name" value="GDHRDH"/>
</dbReference>
<reference evidence="2 3" key="1">
    <citation type="submission" date="2019-06" db="EMBL/GenBank/DDBJ databases">
        <title>Sequencing the genomes of 1000 actinobacteria strains.</title>
        <authorList>
            <person name="Klenk H.-P."/>
        </authorList>
    </citation>
    <scope>NUCLEOTIDE SEQUENCE [LARGE SCALE GENOMIC DNA]</scope>
    <source>
        <strain evidence="2 3">DSM 44826</strain>
    </source>
</reference>
<comment type="caution">
    <text evidence="2">The sequence shown here is derived from an EMBL/GenBank/DDBJ whole genome shotgun (WGS) entry which is preliminary data.</text>
</comment>
<organism evidence="2 3">
    <name type="scientific">Kitasatospora viridis</name>
    <dbReference type="NCBI Taxonomy" id="281105"/>
    <lineage>
        <taxon>Bacteria</taxon>
        <taxon>Bacillati</taxon>
        <taxon>Actinomycetota</taxon>
        <taxon>Actinomycetes</taxon>
        <taxon>Kitasatosporales</taxon>
        <taxon>Streptomycetaceae</taxon>
        <taxon>Kitasatospora</taxon>
    </lineage>
</organism>
<dbReference type="InterPro" id="IPR036291">
    <property type="entry name" value="NAD(P)-bd_dom_sf"/>
</dbReference>
<dbReference type="RefSeq" id="WP_145908973.1">
    <property type="nucleotide sequence ID" value="NZ_BAAAMZ010000010.1"/>
</dbReference>
<sequence length="316" mass="33310">MSPEHPSRPWDVHRLPSAAGKSFLVTGANAGIGYFVAEQLAATGAVVVLGCRDGEKAHAAMASIRSRVPGAQLRHLRLDLADLASVRTAADGLGLDCLDAVVHNAGVALDDPPRRTTEEGHELMFGVNHLGHVALTRALAPLLSAAPAARVVTVGSFAARSERLDPDDFQSARDYRPKRAYGRSKLAQMSFAFELDRRLRAHGSTVVSLVAHPGGALDSLTPPRAGVHAPTPGSRLRGAPAGLLLQGKDRGAWPIVRAVLDPRARGGQLWGPRAFGLRGTPQLELAKAHMTDPAIAAHLWYASCDGAGVEPDLALL</sequence>
<dbReference type="OrthoDB" id="4577644at2"/>
<proteinExistence type="predicted"/>
<evidence type="ECO:0000256" key="1">
    <source>
        <dbReference type="ARBA" id="ARBA00023002"/>
    </source>
</evidence>
<evidence type="ECO:0000313" key="2">
    <source>
        <dbReference type="EMBL" id="TWF91377.1"/>
    </source>
</evidence>
<evidence type="ECO:0000313" key="3">
    <source>
        <dbReference type="Proteomes" id="UP000317940"/>
    </source>
</evidence>
<dbReference type="Pfam" id="PF00106">
    <property type="entry name" value="adh_short"/>
    <property type="match status" value="1"/>
</dbReference>
<dbReference type="AlphaFoldDB" id="A0A561TW88"/>
<gene>
    <name evidence="2" type="ORF">FHX73_12492</name>
</gene>
<dbReference type="PANTHER" id="PTHR43157:SF31">
    <property type="entry name" value="PHOSPHATIDYLINOSITOL-GLYCAN BIOSYNTHESIS CLASS F PROTEIN"/>
    <property type="match status" value="1"/>
</dbReference>
<dbReference type="PANTHER" id="PTHR43157">
    <property type="entry name" value="PHOSPHATIDYLINOSITOL-GLYCAN BIOSYNTHESIS CLASS F PROTEIN-RELATED"/>
    <property type="match status" value="1"/>
</dbReference>
<dbReference type="EMBL" id="VIWT01000002">
    <property type="protein sequence ID" value="TWF91377.1"/>
    <property type="molecule type" value="Genomic_DNA"/>
</dbReference>
<accession>A0A561TW88</accession>
<dbReference type="Proteomes" id="UP000317940">
    <property type="component" value="Unassembled WGS sequence"/>
</dbReference>
<keyword evidence="3" id="KW-1185">Reference proteome</keyword>
<keyword evidence="1" id="KW-0560">Oxidoreductase</keyword>
<dbReference type="Gene3D" id="3.40.50.720">
    <property type="entry name" value="NAD(P)-binding Rossmann-like Domain"/>
    <property type="match status" value="1"/>
</dbReference>
<name>A0A561TW88_9ACTN</name>
<dbReference type="SUPFAM" id="SSF51735">
    <property type="entry name" value="NAD(P)-binding Rossmann-fold domains"/>
    <property type="match status" value="1"/>
</dbReference>
<protein>
    <submittedName>
        <fullName evidence="2">NADP-dependent 3-hydroxy acid dehydrogenase YdfG</fullName>
    </submittedName>
</protein>